<feature type="domain" description="Cytochrome b/b6 C-terminal region profile" evidence="11">
    <location>
        <begin position="7"/>
        <end position="133"/>
    </location>
</feature>
<dbReference type="SUPFAM" id="SSF81648">
    <property type="entry name" value="a domain/subunit of cytochrome bc1 complex (Ubiquinol-cytochrome c reductase)"/>
    <property type="match status" value="1"/>
</dbReference>
<dbReference type="Proteomes" id="UP000614469">
    <property type="component" value="Unassembled WGS sequence"/>
</dbReference>
<evidence type="ECO:0000256" key="8">
    <source>
        <dbReference type="ARBA" id="ARBA00023004"/>
    </source>
</evidence>
<protein>
    <submittedName>
        <fullName evidence="12">Cytochrome b subunit of the bc complex</fullName>
    </submittedName>
</protein>
<keyword evidence="6" id="KW-0249">Electron transport</keyword>
<sequence>MTERKPKDDSTVPFFPDHITLEAKVALGFGILLFIIGAVALWYPVGLGEPADPMVTPEHAKPEWYFLFLYQMLKFVPKTFGATAPVVAVFLLMLWPFIDRKPDTTHKSERNRLIIAVVLLLLIGALSVWGEVS</sequence>
<evidence type="ECO:0000256" key="7">
    <source>
        <dbReference type="ARBA" id="ARBA00022989"/>
    </source>
</evidence>
<dbReference type="EMBL" id="JACNJN010000086">
    <property type="protein sequence ID" value="MBC8335011.1"/>
    <property type="molecule type" value="Genomic_DNA"/>
</dbReference>
<keyword evidence="3" id="KW-0349">Heme</keyword>
<evidence type="ECO:0000256" key="5">
    <source>
        <dbReference type="ARBA" id="ARBA00022723"/>
    </source>
</evidence>
<comment type="subcellular location">
    <subcellularLocation>
        <location evidence="1">Membrane</location>
        <topology evidence="1">Multi-pass membrane protein</topology>
    </subcellularLocation>
</comment>
<keyword evidence="7 10" id="KW-1133">Transmembrane helix</keyword>
<dbReference type="InterPro" id="IPR005798">
    <property type="entry name" value="Cyt_b/b6_C"/>
</dbReference>
<evidence type="ECO:0000256" key="9">
    <source>
        <dbReference type="ARBA" id="ARBA00023136"/>
    </source>
</evidence>
<reference evidence="12 13" key="1">
    <citation type="submission" date="2020-08" db="EMBL/GenBank/DDBJ databases">
        <title>Bridging the membrane lipid divide: bacteria of the FCB group superphylum have the potential to synthesize archaeal ether lipids.</title>
        <authorList>
            <person name="Villanueva L."/>
            <person name="Von Meijenfeldt F.A.B."/>
            <person name="Westbye A.B."/>
            <person name="Yadav S."/>
            <person name="Hopmans E.C."/>
            <person name="Dutilh B.E."/>
            <person name="Sinninghe Damste J.S."/>
        </authorList>
    </citation>
    <scope>NUCLEOTIDE SEQUENCE [LARGE SCALE GENOMIC DNA]</scope>
    <source>
        <strain evidence="12">NIOZ-UU36</strain>
    </source>
</reference>
<evidence type="ECO:0000256" key="10">
    <source>
        <dbReference type="SAM" id="Phobius"/>
    </source>
</evidence>
<dbReference type="GO" id="GO:0046872">
    <property type="term" value="F:metal ion binding"/>
    <property type="evidence" value="ECO:0007669"/>
    <property type="project" value="UniProtKB-KW"/>
</dbReference>
<feature type="transmembrane region" description="Helical" evidence="10">
    <location>
        <begin position="79"/>
        <end position="98"/>
    </location>
</feature>
<keyword evidence="4 10" id="KW-0812">Transmembrane</keyword>
<evidence type="ECO:0000256" key="3">
    <source>
        <dbReference type="ARBA" id="ARBA00022617"/>
    </source>
</evidence>
<feature type="transmembrane region" description="Helical" evidence="10">
    <location>
        <begin position="110"/>
        <end position="130"/>
    </location>
</feature>
<keyword evidence="9 10" id="KW-0472">Membrane</keyword>
<name>A0A8J6NL24_9CHLR</name>
<accession>A0A8J6NL24</accession>
<evidence type="ECO:0000256" key="4">
    <source>
        <dbReference type="ARBA" id="ARBA00022692"/>
    </source>
</evidence>
<dbReference type="AlphaFoldDB" id="A0A8J6NL24"/>
<dbReference type="InterPro" id="IPR036150">
    <property type="entry name" value="Cyt_b/b6_C_sf"/>
</dbReference>
<dbReference type="GO" id="GO:0009055">
    <property type="term" value="F:electron transfer activity"/>
    <property type="evidence" value="ECO:0007669"/>
    <property type="project" value="InterPro"/>
</dbReference>
<evidence type="ECO:0000313" key="13">
    <source>
        <dbReference type="Proteomes" id="UP000614469"/>
    </source>
</evidence>
<evidence type="ECO:0000256" key="6">
    <source>
        <dbReference type="ARBA" id="ARBA00022982"/>
    </source>
</evidence>
<dbReference type="PROSITE" id="PS51003">
    <property type="entry name" value="CYTB_CTER"/>
    <property type="match status" value="1"/>
</dbReference>
<dbReference type="GO" id="GO:0016020">
    <property type="term" value="C:membrane"/>
    <property type="evidence" value="ECO:0007669"/>
    <property type="project" value="UniProtKB-SubCell"/>
</dbReference>
<evidence type="ECO:0000313" key="12">
    <source>
        <dbReference type="EMBL" id="MBC8335011.1"/>
    </source>
</evidence>
<comment type="caution">
    <text evidence="12">The sequence shown here is derived from an EMBL/GenBank/DDBJ whole genome shotgun (WGS) entry which is preliminary data.</text>
</comment>
<dbReference type="Gene3D" id="1.20.810.10">
    <property type="entry name" value="Cytochrome Bc1 Complex, Chain C"/>
    <property type="match status" value="1"/>
</dbReference>
<organism evidence="12 13">
    <name type="scientific">Candidatus Desulfolinea nitratireducens</name>
    <dbReference type="NCBI Taxonomy" id="2841698"/>
    <lineage>
        <taxon>Bacteria</taxon>
        <taxon>Bacillati</taxon>
        <taxon>Chloroflexota</taxon>
        <taxon>Anaerolineae</taxon>
        <taxon>Anaerolineales</taxon>
        <taxon>Anaerolineales incertae sedis</taxon>
        <taxon>Candidatus Desulfolinea</taxon>
    </lineage>
</organism>
<evidence type="ECO:0000256" key="2">
    <source>
        <dbReference type="ARBA" id="ARBA00022448"/>
    </source>
</evidence>
<dbReference type="GO" id="GO:0016491">
    <property type="term" value="F:oxidoreductase activity"/>
    <property type="evidence" value="ECO:0007669"/>
    <property type="project" value="InterPro"/>
</dbReference>
<keyword evidence="2" id="KW-0813">Transport</keyword>
<proteinExistence type="predicted"/>
<keyword evidence="5" id="KW-0479">Metal-binding</keyword>
<dbReference type="Pfam" id="PF00032">
    <property type="entry name" value="Cytochrom_B_C"/>
    <property type="match status" value="1"/>
</dbReference>
<keyword evidence="8" id="KW-0408">Iron</keyword>
<evidence type="ECO:0000259" key="11">
    <source>
        <dbReference type="PROSITE" id="PS51003"/>
    </source>
</evidence>
<dbReference type="InterPro" id="IPR027387">
    <property type="entry name" value="Cytb/b6-like_sf"/>
</dbReference>
<gene>
    <name evidence="12" type="ORF">H8E29_07095</name>
</gene>
<evidence type="ECO:0000256" key="1">
    <source>
        <dbReference type="ARBA" id="ARBA00004141"/>
    </source>
</evidence>
<feature type="transmembrane region" description="Helical" evidence="10">
    <location>
        <begin position="25"/>
        <end position="45"/>
    </location>
</feature>